<keyword evidence="10" id="KW-0067">ATP-binding</keyword>
<evidence type="ECO:0000256" key="10">
    <source>
        <dbReference type="ARBA" id="ARBA00022840"/>
    </source>
</evidence>
<evidence type="ECO:0000256" key="2">
    <source>
        <dbReference type="ARBA" id="ARBA00005154"/>
    </source>
</evidence>
<reference evidence="14" key="2">
    <citation type="submission" date="2025-08" db="UniProtKB">
        <authorList>
            <consortium name="Ensembl"/>
        </authorList>
    </citation>
    <scope>IDENTIFICATION</scope>
</reference>
<proteinExistence type="predicted"/>
<evidence type="ECO:0000256" key="6">
    <source>
        <dbReference type="ARBA" id="ARBA00022571"/>
    </source>
</evidence>
<keyword evidence="9" id="KW-0547">Nucleotide-binding</keyword>
<evidence type="ECO:0000256" key="5">
    <source>
        <dbReference type="ARBA" id="ARBA00022436"/>
    </source>
</evidence>
<comment type="catalytic activity">
    <reaction evidence="12">
        <text>L-citrulline + L-aspartate + ATP = 2-(N(omega)-L-arginino)succinate + AMP + diphosphate + H(+)</text>
        <dbReference type="Rhea" id="RHEA:10932"/>
        <dbReference type="ChEBI" id="CHEBI:15378"/>
        <dbReference type="ChEBI" id="CHEBI:29991"/>
        <dbReference type="ChEBI" id="CHEBI:30616"/>
        <dbReference type="ChEBI" id="CHEBI:33019"/>
        <dbReference type="ChEBI" id="CHEBI:57472"/>
        <dbReference type="ChEBI" id="CHEBI:57743"/>
        <dbReference type="ChEBI" id="CHEBI:456215"/>
        <dbReference type="EC" id="6.3.4.5"/>
    </reaction>
</comment>
<keyword evidence="5" id="KW-0835">Urea cycle</keyword>
<sequence length="199" mass="22853">MFSKGSVWWPGHLPHPHVTEGQGYVIAYLANIGQKKDLEEARKKVFIEDISREFVEFIWPAIQSSTLYEDRYLLGTSLTRPCINCKQVEILQREGAKYVSHGATGKGKDQVRFELTCYSLAPQIKVIAPWGMPEFYNWYKGRNDLMEYAKQRGTPILVTPKNVWRMDENLMHIISYEAGIPENTKNQMPPGPSQSPQHP</sequence>
<name>A0A2K6K1A4_RHIBE</name>
<dbReference type="GO" id="GO:0006526">
    <property type="term" value="P:L-arginine biosynthetic process"/>
    <property type="evidence" value="ECO:0007669"/>
    <property type="project" value="UniProtKB-KW"/>
</dbReference>
<organism evidence="14 15">
    <name type="scientific">Rhinopithecus bieti</name>
    <name type="common">Black snub-nosed monkey</name>
    <name type="synonym">Pygathrix bieti</name>
    <dbReference type="NCBI Taxonomy" id="61621"/>
    <lineage>
        <taxon>Eukaryota</taxon>
        <taxon>Metazoa</taxon>
        <taxon>Chordata</taxon>
        <taxon>Craniata</taxon>
        <taxon>Vertebrata</taxon>
        <taxon>Euteleostomi</taxon>
        <taxon>Mammalia</taxon>
        <taxon>Eutheria</taxon>
        <taxon>Euarchontoglires</taxon>
        <taxon>Primates</taxon>
        <taxon>Haplorrhini</taxon>
        <taxon>Catarrhini</taxon>
        <taxon>Cercopithecidae</taxon>
        <taxon>Colobinae</taxon>
        <taxon>Rhinopithecus</taxon>
    </lineage>
</organism>
<dbReference type="GO" id="GO:0005524">
    <property type="term" value="F:ATP binding"/>
    <property type="evidence" value="ECO:0007669"/>
    <property type="project" value="UniProtKB-KW"/>
</dbReference>
<evidence type="ECO:0000256" key="7">
    <source>
        <dbReference type="ARBA" id="ARBA00022598"/>
    </source>
</evidence>
<evidence type="ECO:0000313" key="14">
    <source>
        <dbReference type="Ensembl" id="ENSRBIP00000005056.1"/>
    </source>
</evidence>
<dbReference type="InterPro" id="IPR014729">
    <property type="entry name" value="Rossmann-like_a/b/a_fold"/>
</dbReference>
<evidence type="ECO:0000256" key="8">
    <source>
        <dbReference type="ARBA" id="ARBA00022605"/>
    </source>
</evidence>
<dbReference type="STRING" id="61621.ENSRBIP00000005056"/>
<dbReference type="InterPro" id="IPR048267">
    <property type="entry name" value="Arginosuc_syn_N"/>
</dbReference>
<dbReference type="InterPro" id="IPR001518">
    <property type="entry name" value="Arginosuc_synth"/>
</dbReference>
<dbReference type="Proteomes" id="UP000233180">
    <property type="component" value="Unassembled WGS sequence"/>
</dbReference>
<protein>
    <recommendedName>
        <fullName evidence="4">Argininosuccinate synthase</fullName>
        <ecNumber evidence="3">6.3.4.5</ecNumber>
    </recommendedName>
    <alternativeName>
        <fullName evidence="11">Citrulline--aspartate ligase</fullName>
    </alternativeName>
</protein>
<comment type="pathway">
    <text evidence="1">Amino-acid biosynthesis; L-arginine biosynthesis; L-arginine from L-ornithine and carbamoyl phosphate: step 2/3.</text>
</comment>
<dbReference type="Ensembl" id="ENSRBIT00000025213.1">
    <property type="protein sequence ID" value="ENSRBIP00000005056.1"/>
    <property type="gene ID" value="ENSRBIG00000022951.1"/>
</dbReference>
<evidence type="ECO:0000313" key="15">
    <source>
        <dbReference type="Proteomes" id="UP000233180"/>
    </source>
</evidence>
<dbReference type="SUPFAM" id="SSF52402">
    <property type="entry name" value="Adenine nucleotide alpha hydrolases-like"/>
    <property type="match status" value="1"/>
</dbReference>
<dbReference type="GO" id="GO:0000053">
    <property type="term" value="P:argininosuccinate metabolic process"/>
    <property type="evidence" value="ECO:0007669"/>
    <property type="project" value="TreeGrafter"/>
</dbReference>
<evidence type="ECO:0000256" key="11">
    <source>
        <dbReference type="ARBA" id="ARBA00029916"/>
    </source>
</evidence>
<dbReference type="Gene3D" id="3.40.50.620">
    <property type="entry name" value="HUPs"/>
    <property type="match status" value="1"/>
</dbReference>
<keyword evidence="8" id="KW-0028">Amino-acid biosynthesis</keyword>
<dbReference type="PANTHER" id="PTHR11587">
    <property type="entry name" value="ARGININOSUCCINATE SYNTHASE"/>
    <property type="match status" value="1"/>
</dbReference>
<reference evidence="14 15" key="1">
    <citation type="submission" date="2016-06" db="EMBL/GenBank/DDBJ databases">
        <title>Genome of Rhinopithecus bieti.</title>
        <authorList>
            <person name="Wu"/>
            <person name="C.-I. and Zhang"/>
            <person name="Y."/>
        </authorList>
    </citation>
    <scope>NUCLEOTIDE SEQUENCE</scope>
</reference>
<dbReference type="GO" id="GO:0000050">
    <property type="term" value="P:urea cycle"/>
    <property type="evidence" value="ECO:0007669"/>
    <property type="project" value="UniProtKB-UniPathway"/>
</dbReference>
<accession>A0A2K6K1A4</accession>
<evidence type="ECO:0000256" key="1">
    <source>
        <dbReference type="ARBA" id="ARBA00004967"/>
    </source>
</evidence>
<dbReference type="GO" id="GO:0005737">
    <property type="term" value="C:cytoplasm"/>
    <property type="evidence" value="ECO:0007669"/>
    <property type="project" value="TreeGrafter"/>
</dbReference>
<dbReference type="EC" id="6.3.4.5" evidence="3"/>
<keyword evidence="15" id="KW-1185">Reference proteome</keyword>
<dbReference type="AlphaFoldDB" id="A0A2K6K1A4"/>
<comment type="pathway">
    <text evidence="2">Nitrogen metabolism; urea cycle; (N(omega)-L-arginino)succinate from L-aspartate and L-citrulline: step 1/1.</text>
</comment>
<dbReference type="PANTHER" id="PTHR11587:SF2">
    <property type="entry name" value="ARGININOSUCCINATE SYNTHASE"/>
    <property type="match status" value="1"/>
</dbReference>
<reference evidence="14" key="3">
    <citation type="submission" date="2025-09" db="UniProtKB">
        <authorList>
            <consortium name="Ensembl"/>
        </authorList>
    </citation>
    <scope>IDENTIFICATION</scope>
</reference>
<feature type="domain" description="Arginosuccinate synthase-like N-terminal" evidence="13">
    <location>
        <begin position="24"/>
        <end position="155"/>
    </location>
</feature>
<dbReference type="UniPathway" id="UPA00158">
    <property type="reaction ID" value="UER00272"/>
</dbReference>
<dbReference type="Pfam" id="PF00764">
    <property type="entry name" value="Arginosuc_synth"/>
    <property type="match status" value="1"/>
</dbReference>
<keyword evidence="7" id="KW-0436">Ligase</keyword>
<dbReference type="OMA" id="RPCINCK"/>
<evidence type="ECO:0000259" key="13">
    <source>
        <dbReference type="Pfam" id="PF00764"/>
    </source>
</evidence>
<evidence type="ECO:0000256" key="4">
    <source>
        <dbReference type="ARBA" id="ARBA00014810"/>
    </source>
</evidence>
<dbReference type="GO" id="GO:0004055">
    <property type="term" value="F:argininosuccinate synthase activity"/>
    <property type="evidence" value="ECO:0007669"/>
    <property type="project" value="UniProtKB-EC"/>
</dbReference>
<dbReference type="GeneTree" id="ENSGT00390000004524"/>
<evidence type="ECO:0000256" key="9">
    <source>
        <dbReference type="ARBA" id="ARBA00022741"/>
    </source>
</evidence>
<keyword evidence="6" id="KW-0055">Arginine biosynthesis</keyword>
<evidence type="ECO:0000256" key="3">
    <source>
        <dbReference type="ARBA" id="ARBA00012286"/>
    </source>
</evidence>
<evidence type="ECO:0000256" key="12">
    <source>
        <dbReference type="ARBA" id="ARBA00049077"/>
    </source>
</evidence>
<dbReference type="FunFam" id="3.40.50.620:FF:000019">
    <property type="entry name" value="Argininosuccinate synthase"/>
    <property type="match status" value="1"/>
</dbReference>